<accession>A0A5B0M7U1</accession>
<reference evidence="3 4" key="1">
    <citation type="submission" date="2019-05" db="EMBL/GenBank/DDBJ databases">
        <title>Emergence of the Ug99 lineage of the wheat stem rust pathogen through somatic hybridization.</title>
        <authorList>
            <person name="Li F."/>
            <person name="Upadhyaya N.M."/>
            <person name="Sperschneider J."/>
            <person name="Matny O."/>
            <person name="Nguyen-Phuc H."/>
            <person name="Mago R."/>
            <person name="Raley C."/>
            <person name="Miller M.E."/>
            <person name="Silverstein K.A.T."/>
            <person name="Henningsen E."/>
            <person name="Hirsch C.D."/>
            <person name="Visser B."/>
            <person name="Pretorius Z.A."/>
            <person name="Steffenson B.J."/>
            <person name="Schwessinger B."/>
            <person name="Dodds P.N."/>
            <person name="Figueroa M."/>
        </authorList>
    </citation>
    <scope>NUCLEOTIDE SEQUENCE [LARGE SCALE GENOMIC DNA]</scope>
    <source>
        <strain evidence="2">21-0</strain>
        <strain evidence="1 4">Ug99</strain>
    </source>
</reference>
<sequence length="55" mass="6151">MAKVYAGHLLGEHTACVASNAIDFKSGIYLTRLHIWIIERTIDALSRTSTLNNYT</sequence>
<evidence type="ECO:0000313" key="3">
    <source>
        <dbReference type="Proteomes" id="UP000324748"/>
    </source>
</evidence>
<evidence type="ECO:0000313" key="4">
    <source>
        <dbReference type="Proteomes" id="UP000325313"/>
    </source>
</evidence>
<gene>
    <name evidence="2" type="ORF">PGT21_022975</name>
    <name evidence="1" type="ORF">PGTUg99_016655</name>
</gene>
<dbReference type="EMBL" id="VDEP01000509">
    <property type="protein sequence ID" value="KAA1066721.1"/>
    <property type="molecule type" value="Genomic_DNA"/>
</dbReference>
<evidence type="ECO:0000313" key="2">
    <source>
        <dbReference type="EMBL" id="KAA1071924.1"/>
    </source>
</evidence>
<dbReference type="AlphaFoldDB" id="A0A5B0M7U1"/>
<name>A0A5B0M7U1_PUCGR</name>
<proteinExistence type="predicted"/>
<dbReference type="EMBL" id="VSWC01000170">
    <property type="protein sequence ID" value="KAA1071924.1"/>
    <property type="molecule type" value="Genomic_DNA"/>
</dbReference>
<protein>
    <submittedName>
        <fullName evidence="2">Uncharacterized protein</fullName>
    </submittedName>
</protein>
<evidence type="ECO:0000313" key="1">
    <source>
        <dbReference type="EMBL" id="KAA1066721.1"/>
    </source>
</evidence>
<organism evidence="2 3">
    <name type="scientific">Puccinia graminis f. sp. tritici</name>
    <dbReference type="NCBI Taxonomy" id="56615"/>
    <lineage>
        <taxon>Eukaryota</taxon>
        <taxon>Fungi</taxon>
        <taxon>Dikarya</taxon>
        <taxon>Basidiomycota</taxon>
        <taxon>Pucciniomycotina</taxon>
        <taxon>Pucciniomycetes</taxon>
        <taxon>Pucciniales</taxon>
        <taxon>Pucciniaceae</taxon>
        <taxon>Puccinia</taxon>
    </lineage>
</organism>
<comment type="caution">
    <text evidence="2">The sequence shown here is derived from an EMBL/GenBank/DDBJ whole genome shotgun (WGS) entry which is preliminary data.</text>
</comment>
<keyword evidence="3" id="KW-1185">Reference proteome</keyword>
<dbReference type="OrthoDB" id="10280004at2759"/>
<dbReference type="Proteomes" id="UP000325313">
    <property type="component" value="Unassembled WGS sequence"/>
</dbReference>
<dbReference type="Proteomes" id="UP000324748">
    <property type="component" value="Unassembled WGS sequence"/>
</dbReference>